<evidence type="ECO:0000313" key="2">
    <source>
        <dbReference type="EMBL" id="AKF96010.1"/>
    </source>
</evidence>
<keyword evidence="2" id="KW-0540">Nuclease</keyword>
<dbReference type="AlphaFoldDB" id="A0A0F7EK13"/>
<keyword evidence="2" id="KW-0255">Endonuclease</keyword>
<dbReference type="Gene3D" id="3.60.10.10">
    <property type="entry name" value="Endonuclease/exonuclease/phosphatase"/>
    <property type="match status" value="1"/>
</dbReference>
<keyword evidence="2" id="KW-0378">Hydrolase</keyword>
<gene>
    <name evidence="2" type="ORF">EX87_20825</name>
</gene>
<dbReference type="EMBL" id="CP011076">
    <property type="protein sequence ID" value="AKF96010.1"/>
    <property type="molecule type" value="Genomic_DNA"/>
</dbReference>
<dbReference type="SUPFAM" id="SSF56219">
    <property type="entry name" value="DNase I-like"/>
    <property type="match status" value="1"/>
</dbReference>
<name>A0A0F7EK13_BRELA</name>
<proteinExistence type="predicted"/>
<protein>
    <submittedName>
        <fullName evidence="2">Endonuclease</fullName>
    </submittedName>
</protein>
<feature type="domain" description="Endonuclease/exonuclease/phosphatase" evidence="1">
    <location>
        <begin position="41"/>
        <end position="336"/>
    </location>
</feature>
<reference evidence="2" key="1">
    <citation type="submission" date="2015-03" db="EMBL/GenBank/DDBJ databases">
        <title>MIGS Cultured Bacterial/Archaeal sample from Brevibacillus laterosporus.</title>
        <authorList>
            <person name="Zeng D."/>
            <person name="Zhu L."/>
            <person name="Dong G."/>
            <person name="Ye W."/>
            <person name="Ren D."/>
            <person name="Wu L."/>
            <person name="Xu J."/>
            <person name="Li G."/>
            <person name="Guo L."/>
        </authorList>
    </citation>
    <scope>NUCLEOTIDE SEQUENCE</scope>
    <source>
        <strain evidence="2">B9</strain>
        <plasmid evidence="2">unnamed2</plasmid>
    </source>
</reference>
<accession>A0A0F7EK13</accession>
<sequence length="345" mass="39758">MPTIRIASFNIEWMNDWFTKDSEPVAFRPTFRREDHTSNTDETARRAADTIREIDPDILAIQEGPSRPAELELFIQQYLSNNGVPIYKFILSDSGNEQRPAILYKPNAVNSLRLAPSADITSLTDGWLADVNGNEFLETYKFTRLPLVINIQIEDDSLQLIVLHTKSSFVNKGRELWENCETRQNYVHEALRNRRRNSTEAMRVRQYVDTILKDNLKAKIIILGDLNDGPGMDYFENYLAHNTIDVLIGSAFEPELIFYHAQHDVNPQDRYTAIFDDFVTGEKNKHLFLDHILLSPSFTATSGLRRVPDSGTIHHVEYNHHTVNNGTFRENRPSDHRPVSVLLEY</sequence>
<keyword evidence="2" id="KW-0614">Plasmid</keyword>
<dbReference type="InterPro" id="IPR005135">
    <property type="entry name" value="Endo/exonuclease/phosphatase"/>
</dbReference>
<dbReference type="GO" id="GO:0004519">
    <property type="term" value="F:endonuclease activity"/>
    <property type="evidence" value="ECO:0007669"/>
    <property type="project" value="UniProtKB-KW"/>
</dbReference>
<dbReference type="Pfam" id="PF03372">
    <property type="entry name" value="Exo_endo_phos"/>
    <property type="match status" value="1"/>
</dbReference>
<dbReference type="PANTHER" id="PTHR42834">
    <property type="entry name" value="ENDONUCLEASE/EXONUCLEASE/PHOSPHATASE FAMILY PROTEIN (AFU_ORTHOLOGUE AFUA_3G09210)"/>
    <property type="match status" value="1"/>
</dbReference>
<dbReference type="InterPro" id="IPR036691">
    <property type="entry name" value="Endo/exonu/phosph_ase_sf"/>
</dbReference>
<evidence type="ECO:0000259" key="1">
    <source>
        <dbReference type="Pfam" id="PF03372"/>
    </source>
</evidence>
<dbReference type="RefSeq" id="WP_031415253.1">
    <property type="nucleotide sequence ID" value="NZ_CP011076.1"/>
</dbReference>
<dbReference type="PANTHER" id="PTHR42834:SF1">
    <property type="entry name" value="ENDONUCLEASE_EXONUCLEASE_PHOSPHATASE FAMILY PROTEIN (AFU_ORTHOLOGUE AFUA_3G09210)"/>
    <property type="match status" value="1"/>
</dbReference>
<geneLocation type="plasmid" evidence="2">
    <name>unnamed2</name>
</geneLocation>
<organism evidence="2">
    <name type="scientific">Brevibacillus laterosporus</name>
    <name type="common">Bacillus laterosporus</name>
    <dbReference type="NCBI Taxonomy" id="1465"/>
    <lineage>
        <taxon>Bacteria</taxon>
        <taxon>Bacillati</taxon>
        <taxon>Bacillota</taxon>
        <taxon>Bacilli</taxon>
        <taxon>Bacillales</taxon>
        <taxon>Paenibacillaceae</taxon>
        <taxon>Brevibacillus</taxon>
    </lineage>
</organism>